<comment type="caution">
    <text evidence="1">The sequence shown here is derived from an EMBL/GenBank/DDBJ whole genome shotgun (WGS) entry which is preliminary data.</text>
</comment>
<sequence length="51" mass="5766">LTSAYGHFGREPFESSYAWIDDQGKQQVETFTAFPWEKTDKADALRQAAGI</sequence>
<organism evidence="1 2">
    <name type="scientific">Vreelandella zhuhanensis</name>
    <dbReference type="NCBI Taxonomy" id="2684210"/>
    <lineage>
        <taxon>Bacteria</taxon>
        <taxon>Pseudomonadati</taxon>
        <taxon>Pseudomonadota</taxon>
        <taxon>Gammaproteobacteria</taxon>
        <taxon>Oceanospirillales</taxon>
        <taxon>Halomonadaceae</taxon>
        <taxon>Vreelandella</taxon>
    </lineage>
</organism>
<protein>
    <submittedName>
        <fullName evidence="1">Methionine adenosyltransferase</fullName>
        <ecNumber evidence="1">2.5.1.6</ecNumber>
    </submittedName>
</protein>
<evidence type="ECO:0000313" key="1">
    <source>
        <dbReference type="EMBL" id="MWJ29513.1"/>
    </source>
</evidence>
<dbReference type="EMBL" id="WTKP01000019">
    <property type="protein sequence ID" value="MWJ29513.1"/>
    <property type="molecule type" value="Genomic_DNA"/>
</dbReference>
<feature type="non-terminal residue" evidence="1">
    <location>
        <position position="1"/>
    </location>
</feature>
<keyword evidence="1" id="KW-0808">Transferase</keyword>
<dbReference type="GO" id="GO:0004478">
    <property type="term" value="F:methionine adenosyltransferase activity"/>
    <property type="evidence" value="ECO:0007669"/>
    <property type="project" value="UniProtKB-EC"/>
</dbReference>
<dbReference type="EC" id="2.5.1.6" evidence="1"/>
<dbReference type="AlphaFoldDB" id="A0A7X3H4J0"/>
<keyword evidence="2" id="KW-1185">Reference proteome</keyword>
<dbReference type="Proteomes" id="UP000437638">
    <property type="component" value="Unassembled WGS sequence"/>
</dbReference>
<reference evidence="1 2" key="1">
    <citation type="submission" date="2019-12" db="EMBL/GenBank/DDBJ databases">
        <title>Halomonas rutogse sp. nov. isolated from two lakes on Tibetan Plateau.</title>
        <authorList>
            <person name="Gao P."/>
        </authorList>
    </citation>
    <scope>NUCLEOTIDE SEQUENCE [LARGE SCALE GENOMIC DNA]</scope>
    <source>
        <strain evidence="1 2">ZH2S</strain>
    </source>
</reference>
<name>A0A7X3H4J0_9GAMM</name>
<evidence type="ECO:0000313" key="2">
    <source>
        <dbReference type="Proteomes" id="UP000437638"/>
    </source>
</evidence>
<proteinExistence type="predicted"/>
<gene>
    <name evidence="1" type="ORF">GPM19_15175</name>
</gene>
<accession>A0A7X3H4J0</accession>
<dbReference type="Gene3D" id="3.30.300.10">
    <property type="match status" value="1"/>
</dbReference>